<feature type="region of interest" description="Disordered" evidence="2">
    <location>
        <begin position="198"/>
        <end position="224"/>
    </location>
</feature>
<reference evidence="4 5" key="1">
    <citation type="submission" date="2022-05" db="EMBL/GenBank/DDBJ databases">
        <authorList>
            <consortium name="Genoscope - CEA"/>
            <person name="William W."/>
        </authorList>
    </citation>
    <scope>NUCLEOTIDE SEQUENCE [LARGE SCALE GENOMIC DNA]</scope>
</reference>
<evidence type="ECO:0000313" key="4">
    <source>
        <dbReference type="EMBL" id="CAH3157796.1"/>
    </source>
</evidence>
<name>A0AAU9XU22_9CNID</name>
<dbReference type="PROSITE" id="PS50168">
    <property type="entry name" value="DED"/>
    <property type="match status" value="1"/>
</dbReference>
<proteinExistence type="predicted"/>
<feature type="compositionally biased region" description="Basic and acidic residues" evidence="2">
    <location>
        <begin position="198"/>
        <end position="212"/>
    </location>
</feature>
<feature type="non-terminal residue" evidence="4">
    <location>
        <position position="224"/>
    </location>
</feature>
<evidence type="ECO:0000256" key="1">
    <source>
        <dbReference type="SAM" id="Coils"/>
    </source>
</evidence>
<dbReference type="EMBL" id="CALNXJ010000065">
    <property type="protein sequence ID" value="CAH3157796.1"/>
    <property type="molecule type" value="Genomic_DNA"/>
</dbReference>
<dbReference type="Proteomes" id="UP001159428">
    <property type="component" value="Unassembled WGS sequence"/>
</dbReference>
<dbReference type="SUPFAM" id="SSF47986">
    <property type="entry name" value="DEATH domain"/>
    <property type="match status" value="1"/>
</dbReference>
<dbReference type="Gene3D" id="1.10.533.10">
    <property type="entry name" value="Death Domain, Fas"/>
    <property type="match status" value="2"/>
</dbReference>
<comment type="caution">
    <text evidence="4">The sequence shown here is derived from an EMBL/GenBank/DDBJ whole genome shotgun (WGS) entry which is preliminary data.</text>
</comment>
<sequence length="224" mass="26308">MIINFRQDNLISPPQPTAMSNVEFLRILHLCDKEIDWQTESGWLLDIYEDCIPNDSEKAFTSVITLLRKLKDKEVIGIDHLVVLIDIVKRTKSSSKWNLLRILREFENKRKDYKELLKQISRALQESNELQRSISTCVENNVILRKTGKQIKDFDALFKMLEDRHILGIEDLTILKTIATEVEKPDLCRLVEEFEKKRKQEEDSERRNDNLRRVGGLGPFNRLS</sequence>
<dbReference type="InterPro" id="IPR011029">
    <property type="entry name" value="DEATH-like_dom_sf"/>
</dbReference>
<evidence type="ECO:0000259" key="3">
    <source>
        <dbReference type="PROSITE" id="PS50168"/>
    </source>
</evidence>
<evidence type="ECO:0000256" key="2">
    <source>
        <dbReference type="SAM" id="MobiDB-lite"/>
    </source>
</evidence>
<keyword evidence="1" id="KW-0175">Coiled coil</keyword>
<gene>
    <name evidence="4" type="ORF">PMEA_00030180</name>
</gene>
<dbReference type="InterPro" id="IPR001875">
    <property type="entry name" value="DED_dom"/>
</dbReference>
<keyword evidence="5" id="KW-1185">Reference proteome</keyword>
<feature type="coiled-coil region" evidence="1">
    <location>
        <begin position="99"/>
        <end position="133"/>
    </location>
</feature>
<protein>
    <recommendedName>
        <fullName evidence="3">DED domain-containing protein</fullName>
    </recommendedName>
</protein>
<evidence type="ECO:0000313" key="5">
    <source>
        <dbReference type="Proteomes" id="UP001159428"/>
    </source>
</evidence>
<dbReference type="GO" id="GO:0042981">
    <property type="term" value="P:regulation of apoptotic process"/>
    <property type="evidence" value="ECO:0007669"/>
    <property type="project" value="InterPro"/>
</dbReference>
<accession>A0AAU9XU22</accession>
<organism evidence="4 5">
    <name type="scientific">Pocillopora meandrina</name>
    <dbReference type="NCBI Taxonomy" id="46732"/>
    <lineage>
        <taxon>Eukaryota</taxon>
        <taxon>Metazoa</taxon>
        <taxon>Cnidaria</taxon>
        <taxon>Anthozoa</taxon>
        <taxon>Hexacorallia</taxon>
        <taxon>Scleractinia</taxon>
        <taxon>Astrocoeniina</taxon>
        <taxon>Pocilloporidae</taxon>
        <taxon>Pocillopora</taxon>
    </lineage>
</organism>
<dbReference type="AlphaFoldDB" id="A0AAU9XU22"/>
<feature type="domain" description="DED" evidence="3">
    <location>
        <begin position="112"/>
        <end position="193"/>
    </location>
</feature>